<dbReference type="Gene3D" id="2.70.98.10">
    <property type="match status" value="1"/>
</dbReference>
<evidence type="ECO:0000256" key="2">
    <source>
        <dbReference type="ARBA" id="ARBA00005028"/>
    </source>
</evidence>
<dbReference type="AlphaFoldDB" id="A0A9D1CIY4"/>
<dbReference type="PANTHER" id="PTHR10091:SF0">
    <property type="entry name" value="GALACTOSE MUTAROTASE"/>
    <property type="match status" value="1"/>
</dbReference>
<name>A0A9D1CIY4_9FIRM</name>
<dbReference type="PROSITE" id="PS00545">
    <property type="entry name" value="ALDOSE_1_EPIMERASE"/>
    <property type="match status" value="1"/>
</dbReference>
<dbReference type="GO" id="GO:0004034">
    <property type="term" value="F:aldose 1-epimerase activity"/>
    <property type="evidence" value="ECO:0007669"/>
    <property type="project" value="UniProtKB-EC"/>
</dbReference>
<dbReference type="PIRSF" id="PIRSF005096">
    <property type="entry name" value="GALM"/>
    <property type="match status" value="1"/>
</dbReference>
<dbReference type="GO" id="GO:0005737">
    <property type="term" value="C:cytoplasm"/>
    <property type="evidence" value="ECO:0007669"/>
    <property type="project" value="TreeGrafter"/>
</dbReference>
<dbReference type="SUPFAM" id="SSF74650">
    <property type="entry name" value="Galactose mutarotase-like"/>
    <property type="match status" value="1"/>
</dbReference>
<feature type="active site" description="Proton donor" evidence="9">
    <location>
        <position position="170"/>
    </location>
</feature>
<dbReference type="InterPro" id="IPR011013">
    <property type="entry name" value="Gal_mutarotase_sf_dom"/>
</dbReference>
<dbReference type="InterPro" id="IPR008183">
    <property type="entry name" value="Aldose_1/G6P_1-epimerase"/>
</dbReference>
<evidence type="ECO:0000256" key="5">
    <source>
        <dbReference type="ARBA" id="ARBA00014165"/>
    </source>
</evidence>
<evidence type="ECO:0000256" key="10">
    <source>
        <dbReference type="PIRSR" id="PIRSR005096-2"/>
    </source>
</evidence>
<keyword evidence="7 8" id="KW-0119">Carbohydrate metabolism</keyword>
<dbReference type="GO" id="GO:0030246">
    <property type="term" value="F:carbohydrate binding"/>
    <property type="evidence" value="ECO:0007669"/>
    <property type="project" value="InterPro"/>
</dbReference>
<accession>A0A9D1CIY4</accession>
<dbReference type="InterPro" id="IPR018052">
    <property type="entry name" value="Ald1_epimerase_CS"/>
</dbReference>
<gene>
    <name evidence="12" type="ORF">IAA66_06240</name>
</gene>
<feature type="active site" description="Proton acceptor" evidence="9">
    <location>
        <position position="310"/>
    </location>
</feature>
<evidence type="ECO:0000313" key="12">
    <source>
        <dbReference type="EMBL" id="HIQ63172.1"/>
    </source>
</evidence>
<dbReference type="Pfam" id="PF01263">
    <property type="entry name" value="Aldose_epim"/>
    <property type="match status" value="1"/>
</dbReference>
<comment type="similarity">
    <text evidence="3 8">Belongs to the aldose epimerase family.</text>
</comment>
<keyword evidence="6 8" id="KW-0413">Isomerase</keyword>
<evidence type="ECO:0000256" key="1">
    <source>
        <dbReference type="ARBA" id="ARBA00001614"/>
    </source>
</evidence>
<dbReference type="InterPro" id="IPR047215">
    <property type="entry name" value="Galactose_mutarotase-like"/>
</dbReference>
<dbReference type="CDD" id="cd09019">
    <property type="entry name" value="galactose_mutarotase_like"/>
    <property type="match status" value="1"/>
</dbReference>
<reference evidence="12" key="2">
    <citation type="journal article" date="2021" name="PeerJ">
        <title>Extensive microbial diversity within the chicken gut microbiome revealed by metagenomics and culture.</title>
        <authorList>
            <person name="Gilroy R."/>
            <person name="Ravi A."/>
            <person name="Getino M."/>
            <person name="Pursley I."/>
            <person name="Horton D.L."/>
            <person name="Alikhan N.F."/>
            <person name="Baker D."/>
            <person name="Gharbi K."/>
            <person name="Hall N."/>
            <person name="Watson M."/>
            <person name="Adriaenssens E.M."/>
            <person name="Foster-Nyarko E."/>
            <person name="Jarju S."/>
            <person name="Secka A."/>
            <person name="Antonio M."/>
            <person name="Oren A."/>
            <person name="Chaudhuri R.R."/>
            <person name="La Ragione R."/>
            <person name="Hildebrand F."/>
            <person name="Pallen M.J."/>
        </authorList>
    </citation>
    <scope>NUCLEOTIDE SEQUENCE</scope>
    <source>
        <strain evidence="12">ChiHile30-977</strain>
    </source>
</reference>
<feature type="binding site" evidence="11">
    <location>
        <begin position="170"/>
        <end position="172"/>
    </location>
    <ligand>
        <name>beta-D-galactose</name>
        <dbReference type="ChEBI" id="CHEBI:27667"/>
    </ligand>
</feature>
<dbReference type="GO" id="GO:0006006">
    <property type="term" value="P:glucose metabolic process"/>
    <property type="evidence" value="ECO:0007669"/>
    <property type="project" value="TreeGrafter"/>
</dbReference>
<dbReference type="EMBL" id="DVFI01000092">
    <property type="protein sequence ID" value="HIQ63172.1"/>
    <property type="molecule type" value="Genomic_DNA"/>
</dbReference>
<dbReference type="NCBIfam" id="NF008277">
    <property type="entry name" value="PRK11055.1"/>
    <property type="match status" value="1"/>
</dbReference>
<sequence length="345" mass="37549">MGQMPDGGQSVYRYTLQNASGARAEIATLGGCWLSMCVPDGKGRFGDVLLGYATLESLLTGRGYMGKIVGRFANRIAGASFSLGGKTYALARNNGENHLHGGRRGFDAYVWEAQTEGDALVLHRTSPDGEEGYPGTLDVQVTYRLGEDNALSIAYEATCDQDTPLNLTNHAYFNLSGPDHPSIVNHVVRIDADAITPVTDVGCIPTGRLMPVEGTPFDLRVPRRIGEGLSYQQTNAQMGFGNGYDHNYVLNRWDGSLRAVATVWDHASGRRMDVATDQPGMQFYTGNGIHGDTPGKAGRPYVPRQGFCLETQYFPDSVHHPAFPSCVLRAGEIYRTQTVYRFGLA</sequence>
<comment type="caution">
    <text evidence="12">The sequence shown here is derived from an EMBL/GenBank/DDBJ whole genome shotgun (WGS) entry which is preliminary data.</text>
</comment>
<feature type="binding site" evidence="10">
    <location>
        <position position="245"/>
    </location>
    <ligand>
        <name>beta-D-galactose</name>
        <dbReference type="ChEBI" id="CHEBI:27667"/>
    </ligand>
</feature>
<evidence type="ECO:0000256" key="4">
    <source>
        <dbReference type="ARBA" id="ARBA00013185"/>
    </source>
</evidence>
<organism evidence="12 13">
    <name type="scientific">Candidatus Avichristensenella intestinipullorum</name>
    <dbReference type="NCBI Taxonomy" id="2840693"/>
    <lineage>
        <taxon>Bacteria</taxon>
        <taxon>Bacillati</taxon>
        <taxon>Bacillota</taxon>
        <taxon>Clostridia</taxon>
        <taxon>Candidatus Avichristensenella</taxon>
    </lineage>
</organism>
<reference evidence="12" key="1">
    <citation type="submission" date="2020-10" db="EMBL/GenBank/DDBJ databases">
        <authorList>
            <person name="Gilroy R."/>
        </authorList>
    </citation>
    <scope>NUCLEOTIDE SEQUENCE</scope>
    <source>
        <strain evidence="12">ChiHile30-977</strain>
    </source>
</reference>
<evidence type="ECO:0000256" key="11">
    <source>
        <dbReference type="PIRSR" id="PIRSR005096-3"/>
    </source>
</evidence>
<dbReference type="EC" id="5.1.3.3" evidence="4 8"/>
<evidence type="ECO:0000256" key="8">
    <source>
        <dbReference type="PIRNR" id="PIRNR005096"/>
    </source>
</evidence>
<evidence type="ECO:0000256" key="7">
    <source>
        <dbReference type="ARBA" id="ARBA00023277"/>
    </source>
</evidence>
<feature type="binding site" evidence="11">
    <location>
        <begin position="74"/>
        <end position="75"/>
    </location>
    <ligand>
        <name>beta-D-galactose</name>
        <dbReference type="ChEBI" id="CHEBI:27667"/>
    </ligand>
</feature>
<proteinExistence type="inferred from homology"/>
<evidence type="ECO:0000256" key="3">
    <source>
        <dbReference type="ARBA" id="ARBA00006206"/>
    </source>
</evidence>
<dbReference type="Proteomes" id="UP000886819">
    <property type="component" value="Unassembled WGS sequence"/>
</dbReference>
<protein>
    <recommendedName>
        <fullName evidence="5 8">Aldose 1-epimerase</fullName>
        <ecNumber evidence="4 8">5.1.3.3</ecNumber>
    </recommendedName>
</protein>
<dbReference type="GO" id="GO:0033499">
    <property type="term" value="P:galactose catabolic process via UDP-galactose, Leloir pathway"/>
    <property type="evidence" value="ECO:0007669"/>
    <property type="project" value="TreeGrafter"/>
</dbReference>
<evidence type="ECO:0000313" key="13">
    <source>
        <dbReference type="Proteomes" id="UP000886819"/>
    </source>
</evidence>
<evidence type="ECO:0000256" key="9">
    <source>
        <dbReference type="PIRSR" id="PIRSR005096-1"/>
    </source>
</evidence>
<comment type="pathway">
    <text evidence="2 8">Carbohydrate metabolism; hexose metabolism.</text>
</comment>
<dbReference type="InterPro" id="IPR015443">
    <property type="entry name" value="Aldose_1-epimerase"/>
</dbReference>
<comment type="catalytic activity">
    <reaction evidence="1 8">
        <text>alpha-D-glucose = beta-D-glucose</text>
        <dbReference type="Rhea" id="RHEA:10264"/>
        <dbReference type="ChEBI" id="CHEBI:15903"/>
        <dbReference type="ChEBI" id="CHEBI:17925"/>
        <dbReference type="EC" id="5.1.3.3"/>
    </reaction>
</comment>
<dbReference type="PANTHER" id="PTHR10091">
    <property type="entry name" value="ALDOSE-1-EPIMERASE"/>
    <property type="match status" value="1"/>
</dbReference>
<dbReference type="InterPro" id="IPR014718">
    <property type="entry name" value="GH-type_carb-bd"/>
</dbReference>
<evidence type="ECO:0000256" key="6">
    <source>
        <dbReference type="ARBA" id="ARBA00023235"/>
    </source>
</evidence>